<keyword evidence="9" id="KW-0560">Oxidoreductase</keyword>
<protein>
    <recommendedName>
        <fullName evidence="9 10">Multifunctional fusion protein</fullName>
    </recommendedName>
    <domain>
        <recommendedName>
            <fullName evidence="9">Cyclic dehypoxanthine futalosine synthase</fullName>
            <shortName evidence="9">Cyclic DHFL synthase</shortName>
            <ecNumber evidence="9">1.21.98.1</ecNumber>
        </recommendedName>
        <alternativeName>
            <fullName evidence="9">Dehypoxanthine futalosine cyclase</fullName>
        </alternativeName>
        <alternativeName>
            <fullName evidence="9">Menaquinone biosynthetic enzyme MqnC</fullName>
            <shortName evidence="9">DHFL cyclase</shortName>
        </alternativeName>
    </domain>
    <domain>
        <recommendedName>
            <fullName evidence="10">Chorismate dehydratase</fullName>
            <ecNumber evidence="10">4.2.1.151</ecNumber>
        </recommendedName>
        <alternativeName>
            <fullName evidence="10">Menaquinone biosynthetic enzyme MqnA</fullName>
        </alternativeName>
    </domain>
</protein>
<dbReference type="SFLD" id="SFLDS00029">
    <property type="entry name" value="Radical_SAM"/>
    <property type="match status" value="1"/>
</dbReference>
<dbReference type="HAMAP" id="MF_00992">
    <property type="entry name" value="MqnC"/>
    <property type="match status" value="1"/>
</dbReference>
<comment type="function">
    <text evidence="9">Radical SAM enzyme that catalyzes the cyclization of dehypoxanthine futalosine (DHFL) into cyclic dehypoxanthine futalosine (CDHFL), a step in the biosynthesis of menaquinone (MK, vitamin K2).</text>
</comment>
<dbReference type="Pfam" id="PF19288">
    <property type="entry name" value="CofH_C"/>
    <property type="match status" value="1"/>
</dbReference>
<dbReference type="SFLD" id="SFLDG01064">
    <property type="entry name" value="F420__menaquinone_cofactor_bio"/>
    <property type="match status" value="1"/>
</dbReference>
<evidence type="ECO:0000256" key="10">
    <source>
        <dbReference type="HAMAP-Rule" id="MF_00995"/>
    </source>
</evidence>
<dbReference type="EC" id="4.2.1.151" evidence="10"/>
<dbReference type="SUPFAM" id="SSF53850">
    <property type="entry name" value="Periplasmic binding protein-like II"/>
    <property type="match status" value="1"/>
</dbReference>
<dbReference type="InterPro" id="IPR022431">
    <property type="entry name" value="Cyclic_DHFL_synthase_mqnC"/>
</dbReference>
<dbReference type="STRING" id="1391653.AKJ08_0220"/>
<keyword evidence="6 9" id="KW-0408">Iron</keyword>
<evidence type="ECO:0000259" key="11">
    <source>
        <dbReference type="PROSITE" id="PS51918"/>
    </source>
</evidence>
<evidence type="ECO:0000256" key="7">
    <source>
        <dbReference type="ARBA" id="ARBA00023014"/>
    </source>
</evidence>
<keyword evidence="13" id="KW-1185">Reference proteome</keyword>
<feature type="binding site" evidence="9">
    <location>
        <position position="329"/>
    </location>
    <ligand>
        <name>[4Fe-4S] cluster</name>
        <dbReference type="ChEBI" id="CHEBI:49883"/>
        <note>4Fe-4S-S-AdoMet</note>
    </ligand>
</feature>
<dbReference type="PANTHER" id="PTHR43076">
    <property type="entry name" value="FO SYNTHASE (COFH)"/>
    <property type="match status" value="1"/>
</dbReference>
<dbReference type="UniPathway" id="UPA00079"/>
<dbReference type="SUPFAM" id="SSF102114">
    <property type="entry name" value="Radical SAM enzymes"/>
    <property type="match status" value="1"/>
</dbReference>
<keyword evidence="2 9" id="KW-0474">Menaquinone biosynthesis</keyword>
<dbReference type="KEGG" id="vin:AKJ08_0220"/>
<dbReference type="SFLD" id="SFLDG01389">
    <property type="entry name" value="menaquinone_synthsis_involved"/>
    <property type="match status" value="1"/>
</dbReference>
<dbReference type="InterPro" id="IPR007197">
    <property type="entry name" value="rSAM"/>
</dbReference>
<evidence type="ECO:0000256" key="8">
    <source>
        <dbReference type="ARBA" id="ARBA00023239"/>
    </source>
</evidence>
<feature type="binding site" evidence="9">
    <location>
        <position position="332"/>
    </location>
    <ligand>
        <name>[4Fe-4S] cluster</name>
        <dbReference type="ChEBI" id="CHEBI:49883"/>
        <note>4Fe-4S-S-AdoMet</note>
    </ligand>
</feature>
<evidence type="ECO:0000313" key="13">
    <source>
        <dbReference type="Proteomes" id="UP000055590"/>
    </source>
</evidence>
<proteinExistence type="inferred from homology"/>
<evidence type="ECO:0000256" key="3">
    <source>
        <dbReference type="ARBA" id="ARBA00022485"/>
    </source>
</evidence>
<dbReference type="EC" id="1.21.98.1" evidence="9"/>
<dbReference type="PATRIC" id="fig|1391653.3.peg.233"/>
<dbReference type="CDD" id="cd01335">
    <property type="entry name" value="Radical_SAM"/>
    <property type="match status" value="1"/>
</dbReference>
<evidence type="ECO:0000313" key="12">
    <source>
        <dbReference type="EMBL" id="AKU89833.1"/>
    </source>
</evidence>
<dbReference type="Gene3D" id="3.20.20.70">
    <property type="entry name" value="Aldolase class I"/>
    <property type="match status" value="1"/>
</dbReference>
<dbReference type="PANTHER" id="PTHR43076:SF1">
    <property type="entry name" value="LIPOYL SYNTHASE 2"/>
    <property type="match status" value="1"/>
</dbReference>
<dbReference type="Gene3D" id="3.40.190.10">
    <property type="entry name" value="Periplasmic binding protein-like II"/>
    <property type="match status" value="2"/>
</dbReference>
<keyword evidence="4 9" id="KW-0949">S-adenosyl-L-methionine</keyword>
<keyword evidence="8 10" id="KW-0456">Lyase</keyword>
<dbReference type="NCBIfam" id="TIGR00423">
    <property type="entry name" value="CofH family radical SAM protein"/>
    <property type="match status" value="1"/>
</dbReference>
<sequence>MNSRPLLYGLGRGPARERIQIEHAPPSECARRLAEGEVDVGLLPVAAIAQLGLYALPVGCVSAKGRVESILLVGETPIDTWHTVSLDRSSRSSATLARLLLAARGKTDLRYEVRDPYEAAETVGIGRGALLIGDAALELQGRFPYRYDLGEMWNAWTGFPLVTALWAVREPTVDPVILADLQEAVEAGKGAFDQLALAHAVEMGEADPEPYRRYLSESLAFDLGRRERAGLAEYLRRANAAGLLPPEIHFASPMPNRALQRAGIEAILSRAAAGKRISIAESARLLDEAPLAELGAAADERRRQLHPDGHVTYIVERNVNYTNVCTTACRFCAFFRAPGKDGGYTLSWDEIGAKLEALKAAGGVQVLLQGGINPELRLPYYEELVRFIKGHGLRLNGFSPEEIHCLAELEGTSVEAILVRLKDAGLDSVPGGGAEVLVDRVRSRIARKKATSAEWLEVMRIAHRLGMRASATLMYGVGETSFERALHLSKLRDLQDETGGFTAFICWPYQDGGLKLRGDQEGAGEYLRMLAVSRLTLDNFENLQASWPTMGPTVGQAALHFGANDFGQVMFEENVVSAAGSVFSMNSAGIERHIRDAGFVPVRRNGLYGRLEDAA</sequence>
<evidence type="ECO:0000256" key="4">
    <source>
        <dbReference type="ARBA" id="ARBA00022691"/>
    </source>
</evidence>
<evidence type="ECO:0000256" key="1">
    <source>
        <dbReference type="ARBA" id="ARBA00004863"/>
    </source>
</evidence>
<dbReference type="Proteomes" id="UP000055590">
    <property type="component" value="Chromosome"/>
</dbReference>
<comment type="cofactor">
    <cofactor evidence="9">
        <name>[4Fe-4S] cluster</name>
        <dbReference type="ChEBI" id="CHEBI:49883"/>
    </cofactor>
    <text evidence="9">Binds 1 [4Fe-4S] cluster. The cluster is coordinated with 3 cysteines and an exchangeable S-adenosyl-L-methionine.</text>
</comment>
<evidence type="ECO:0000256" key="6">
    <source>
        <dbReference type="ARBA" id="ARBA00023004"/>
    </source>
</evidence>
<dbReference type="Pfam" id="PF02621">
    <property type="entry name" value="VitK2_biosynth"/>
    <property type="match status" value="1"/>
</dbReference>
<dbReference type="PROSITE" id="PS51918">
    <property type="entry name" value="RADICAL_SAM"/>
    <property type="match status" value="1"/>
</dbReference>
<dbReference type="GO" id="GO:0016836">
    <property type="term" value="F:hydro-lyase activity"/>
    <property type="evidence" value="ECO:0007669"/>
    <property type="project" value="UniProtKB-UniRule"/>
</dbReference>
<dbReference type="CDD" id="cd13634">
    <property type="entry name" value="PBP2_Sco4506"/>
    <property type="match status" value="1"/>
</dbReference>
<dbReference type="InterPro" id="IPR045567">
    <property type="entry name" value="CofH/MnqC-like_C"/>
</dbReference>
<dbReference type="InterPro" id="IPR020050">
    <property type="entry name" value="FO_synthase_su2"/>
</dbReference>
<dbReference type="InterPro" id="IPR034405">
    <property type="entry name" value="F420"/>
</dbReference>
<comment type="function">
    <text evidence="10">Catalyzes the dehydration of chorismate into 3-[(1-carboxyvinyl)oxy]benzoate, a step in the biosynthesis of menaquinone (MK, vitamin K2).</text>
</comment>
<comment type="similarity">
    <text evidence="10">Belongs to the MqnA/MqnD family. MqnA subfamily.</text>
</comment>
<dbReference type="InterPro" id="IPR058240">
    <property type="entry name" value="rSAM_sf"/>
</dbReference>
<feature type="domain" description="Radical SAM core" evidence="11">
    <location>
        <begin position="311"/>
        <end position="541"/>
    </location>
</feature>
<comment type="pathway">
    <text evidence="1 9">Quinol/quinone metabolism; menaquinone biosynthesis.</text>
</comment>
<gene>
    <name evidence="10" type="primary">mqnA</name>
    <name evidence="9" type="synonym">mqnC</name>
    <name evidence="12" type="ORF">AKJ08_0220</name>
</gene>
<comment type="catalytic activity">
    <reaction evidence="9">
        <text>dehypoxanthine futalosine + S-adenosyl-L-methionine = cyclic dehypoxanthinylfutalosinate + 5'-deoxyadenosine + L-methionine + H(+)</text>
        <dbReference type="Rhea" id="RHEA:33083"/>
        <dbReference type="ChEBI" id="CHEBI:15378"/>
        <dbReference type="ChEBI" id="CHEBI:17319"/>
        <dbReference type="ChEBI" id="CHEBI:57844"/>
        <dbReference type="ChEBI" id="CHEBI:58864"/>
        <dbReference type="ChEBI" id="CHEBI:59789"/>
        <dbReference type="ChEBI" id="CHEBI:64270"/>
        <dbReference type="EC" id="1.21.98.1"/>
    </reaction>
</comment>
<accession>A0A0K1P8H5</accession>
<dbReference type="SFLD" id="SFLDF00342">
    <property type="entry name" value="cyclic_dehypoxanthine_futalosi"/>
    <property type="match status" value="1"/>
</dbReference>
<dbReference type="AlphaFoldDB" id="A0A0K1P8H5"/>
<dbReference type="InterPro" id="IPR030868">
    <property type="entry name" value="MqnA"/>
</dbReference>
<dbReference type="NCBIfam" id="TIGR03699">
    <property type="entry name" value="menaquin_MqnC"/>
    <property type="match status" value="1"/>
</dbReference>
<evidence type="ECO:0000256" key="2">
    <source>
        <dbReference type="ARBA" id="ARBA00022428"/>
    </source>
</evidence>
<dbReference type="InterPro" id="IPR003773">
    <property type="entry name" value="Menaquinone_biosynth"/>
</dbReference>
<organism evidence="12 13">
    <name type="scientific">Vulgatibacter incomptus</name>
    <dbReference type="NCBI Taxonomy" id="1391653"/>
    <lineage>
        <taxon>Bacteria</taxon>
        <taxon>Pseudomonadati</taxon>
        <taxon>Myxococcota</taxon>
        <taxon>Myxococcia</taxon>
        <taxon>Myxococcales</taxon>
        <taxon>Cystobacterineae</taxon>
        <taxon>Vulgatibacteraceae</taxon>
        <taxon>Vulgatibacter</taxon>
    </lineage>
</organism>
<dbReference type="Pfam" id="PF04055">
    <property type="entry name" value="Radical_SAM"/>
    <property type="match status" value="1"/>
</dbReference>
<keyword evidence="7 9" id="KW-0411">Iron-sulfur</keyword>
<keyword evidence="3 9" id="KW-0004">4Fe-4S</keyword>
<name>A0A0K1P8H5_9BACT</name>
<reference evidence="12 13" key="1">
    <citation type="submission" date="2015-08" db="EMBL/GenBank/DDBJ databases">
        <authorList>
            <person name="Babu N.S."/>
            <person name="Beckwith C.J."/>
            <person name="Beseler K.G."/>
            <person name="Brison A."/>
            <person name="Carone J.V."/>
            <person name="Caskin T.P."/>
            <person name="Diamond M."/>
            <person name="Durham M.E."/>
            <person name="Foxe J.M."/>
            <person name="Go M."/>
            <person name="Henderson B.A."/>
            <person name="Jones I.B."/>
            <person name="McGettigan J.A."/>
            <person name="Micheletti S.J."/>
            <person name="Nasrallah M.E."/>
            <person name="Ortiz D."/>
            <person name="Piller C.R."/>
            <person name="Privatt S.R."/>
            <person name="Schneider S.L."/>
            <person name="Sharp S."/>
            <person name="Smith T.C."/>
            <person name="Stanton J.D."/>
            <person name="Ullery H.E."/>
            <person name="Wilson R.J."/>
            <person name="Serrano M.G."/>
            <person name="Buck G."/>
            <person name="Lee V."/>
            <person name="Wang Y."/>
            <person name="Carvalho R."/>
            <person name="Voegtly L."/>
            <person name="Shi R."/>
            <person name="Duckworth R."/>
            <person name="Johnson A."/>
            <person name="Loviza R."/>
            <person name="Walstead R."/>
            <person name="Shah Z."/>
            <person name="Kiflezghi M."/>
            <person name="Wade K."/>
            <person name="Ball S.L."/>
            <person name="Bradley K.W."/>
            <person name="Asai D.J."/>
            <person name="Bowman C.A."/>
            <person name="Russell D.A."/>
            <person name="Pope W.H."/>
            <person name="Jacobs-Sera D."/>
            <person name="Hendrix R.W."/>
            <person name="Hatfull G.F."/>
        </authorList>
    </citation>
    <scope>NUCLEOTIDE SEQUENCE [LARGE SCALE GENOMIC DNA]</scope>
    <source>
        <strain evidence="12 13">DSM 27710</strain>
    </source>
</reference>
<feature type="binding site" evidence="9">
    <location>
        <position position="325"/>
    </location>
    <ligand>
        <name>[4Fe-4S] cluster</name>
        <dbReference type="ChEBI" id="CHEBI:49883"/>
        <note>4Fe-4S-S-AdoMet</note>
    </ligand>
</feature>
<dbReference type="GO" id="GO:0044689">
    <property type="term" value="F:7,8-didemethyl-8-hydroxy-5-deazariboflavin synthase activity"/>
    <property type="evidence" value="ECO:0007669"/>
    <property type="project" value="TreeGrafter"/>
</dbReference>
<dbReference type="GO" id="GO:0051539">
    <property type="term" value="F:4 iron, 4 sulfur cluster binding"/>
    <property type="evidence" value="ECO:0007669"/>
    <property type="project" value="UniProtKB-KW"/>
</dbReference>
<comment type="similarity">
    <text evidence="9">Belongs to the radical SAM superfamily. MqnC family.</text>
</comment>
<dbReference type="GO" id="GO:0046992">
    <property type="term" value="F:oxidoreductase activity, acting on X-H and Y-H to form an X-Y bond"/>
    <property type="evidence" value="ECO:0007669"/>
    <property type="project" value="UniProtKB-UniRule"/>
</dbReference>
<keyword evidence="5 9" id="KW-0479">Metal-binding</keyword>
<dbReference type="GO" id="GO:0016765">
    <property type="term" value="F:transferase activity, transferring alkyl or aryl (other than methyl) groups"/>
    <property type="evidence" value="ECO:0007669"/>
    <property type="project" value="InterPro"/>
</dbReference>
<evidence type="ECO:0000256" key="5">
    <source>
        <dbReference type="ARBA" id="ARBA00022723"/>
    </source>
</evidence>
<evidence type="ECO:0000256" key="9">
    <source>
        <dbReference type="HAMAP-Rule" id="MF_00992"/>
    </source>
</evidence>
<dbReference type="GO" id="GO:0009234">
    <property type="term" value="P:menaquinone biosynthetic process"/>
    <property type="evidence" value="ECO:0007669"/>
    <property type="project" value="UniProtKB-UniRule"/>
</dbReference>
<dbReference type="InterPro" id="IPR013785">
    <property type="entry name" value="Aldolase_TIM"/>
</dbReference>
<dbReference type="HAMAP" id="MF_00995">
    <property type="entry name" value="MqnA"/>
    <property type="match status" value="1"/>
</dbReference>
<dbReference type="EMBL" id="CP012332">
    <property type="protein sequence ID" value="AKU89833.1"/>
    <property type="molecule type" value="Genomic_DNA"/>
</dbReference>
<dbReference type="GO" id="GO:0005506">
    <property type="term" value="F:iron ion binding"/>
    <property type="evidence" value="ECO:0007669"/>
    <property type="project" value="UniProtKB-UniRule"/>
</dbReference>
<comment type="catalytic activity">
    <reaction evidence="10">
        <text>chorismate = 3-[(1-carboxyvinyl)-oxy]benzoate + H2O</text>
        <dbReference type="Rhea" id="RHEA:40051"/>
        <dbReference type="ChEBI" id="CHEBI:15377"/>
        <dbReference type="ChEBI" id="CHEBI:29748"/>
        <dbReference type="ChEBI" id="CHEBI:76981"/>
        <dbReference type="EC" id="4.2.1.151"/>
    </reaction>
</comment>